<dbReference type="OMA" id="IGTCRCS"/>
<accession>A0A803LTA3</accession>
<organism evidence="1 2">
    <name type="scientific">Chenopodium quinoa</name>
    <name type="common">Quinoa</name>
    <dbReference type="NCBI Taxonomy" id="63459"/>
    <lineage>
        <taxon>Eukaryota</taxon>
        <taxon>Viridiplantae</taxon>
        <taxon>Streptophyta</taxon>
        <taxon>Embryophyta</taxon>
        <taxon>Tracheophyta</taxon>
        <taxon>Spermatophyta</taxon>
        <taxon>Magnoliopsida</taxon>
        <taxon>eudicotyledons</taxon>
        <taxon>Gunneridae</taxon>
        <taxon>Pentapetalae</taxon>
        <taxon>Caryophyllales</taxon>
        <taxon>Chenopodiaceae</taxon>
        <taxon>Chenopodioideae</taxon>
        <taxon>Atripliceae</taxon>
        <taxon>Chenopodium</taxon>
    </lineage>
</organism>
<sequence length="136" mass="13993">MSTTLPETNALIINGLDVKVLAIIGTCRCSPTVTSTCTICAPLSNIKVAVKLNGNVIGAANTSPDGSFKITINVGSIINNLVDISNLRFFIELPIAGCPIWAAVSTGHLEGIPLLQLGSILNGVATLLVPALSLVN</sequence>
<reference evidence="1" key="2">
    <citation type="submission" date="2021-03" db="UniProtKB">
        <authorList>
            <consortium name="EnsemblPlants"/>
        </authorList>
    </citation>
    <scope>IDENTIFICATION</scope>
</reference>
<dbReference type="Proteomes" id="UP000596660">
    <property type="component" value="Unplaced"/>
</dbReference>
<reference evidence="1" key="1">
    <citation type="journal article" date="2017" name="Nature">
        <title>The genome of Chenopodium quinoa.</title>
        <authorList>
            <person name="Jarvis D.E."/>
            <person name="Ho Y.S."/>
            <person name="Lightfoot D.J."/>
            <person name="Schmoeckel S.M."/>
            <person name="Li B."/>
            <person name="Borm T.J.A."/>
            <person name="Ohyanagi H."/>
            <person name="Mineta K."/>
            <person name="Michell C.T."/>
            <person name="Saber N."/>
            <person name="Kharbatia N.M."/>
            <person name="Rupper R.R."/>
            <person name="Sharp A.R."/>
            <person name="Dally N."/>
            <person name="Boughton B.A."/>
            <person name="Woo Y.H."/>
            <person name="Gao G."/>
            <person name="Schijlen E.G.W.M."/>
            <person name="Guo X."/>
            <person name="Momin A.A."/>
            <person name="Negrao S."/>
            <person name="Al-Babili S."/>
            <person name="Gehring C."/>
            <person name="Roessner U."/>
            <person name="Jung C."/>
            <person name="Murphy K."/>
            <person name="Arold S.T."/>
            <person name="Gojobori T."/>
            <person name="van der Linden C.G."/>
            <person name="van Loo E.N."/>
            <person name="Jellen E.N."/>
            <person name="Maughan P.J."/>
            <person name="Tester M."/>
        </authorList>
    </citation>
    <scope>NUCLEOTIDE SEQUENCE [LARGE SCALE GENOMIC DNA]</scope>
    <source>
        <strain evidence="1">cv. PI 614886</strain>
    </source>
</reference>
<dbReference type="AlphaFoldDB" id="A0A803LTA3"/>
<keyword evidence="2" id="KW-1185">Reference proteome</keyword>
<name>A0A803LTA3_CHEQI</name>
<evidence type="ECO:0000313" key="1">
    <source>
        <dbReference type="EnsemblPlants" id="AUR62018447-RA:cds"/>
    </source>
</evidence>
<evidence type="ECO:0000313" key="2">
    <source>
        <dbReference type="Proteomes" id="UP000596660"/>
    </source>
</evidence>
<proteinExistence type="predicted"/>
<dbReference type="Gramene" id="AUR62018447-RA">
    <property type="protein sequence ID" value="AUR62018447-RA:cds"/>
    <property type="gene ID" value="AUR62018447"/>
</dbReference>
<protein>
    <submittedName>
        <fullName evidence="1">Uncharacterized protein</fullName>
    </submittedName>
</protein>
<dbReference type="EnsemblPlants" id="AUR62018447-RA">
    <property type="protein sequence ID" value="AUR62018447-RA:cds"/>
    <property type="gene ID" value="AUR62018447"/>
</dbReference>